<evidence type="ECO:0000256" key="1">
    <source>
        <dbReference type="SAM" id="MobiDB-lite"/>
    </source>
</evidence>
<dbReference type="InterPro" id="IPR052521">
    <property type="entry name" value="Cell_div_SPOR-domain"/>
</dbReference>
<keyword evidence="2" id="KW-0812">Transmembrane</keyword>
<proteinExistence type="predicted"/>
<dbReference type="GO" id="GO:0042834">
    <property type="term" value="F:peptidoglycan binding"/>
    <property type="evidence" value="ECO:0007669"/>
    <property type="project" value="InterPro"/>
</dbReference>
<dbReference type="EMBL" id="JACHOB010000001">
    <property type="protein sequence ID" value="MBB4657715.1"/>
    <property type="molecule type" value="Genomic_DNA"/>
</dbReference>
<dbReference type="Proteomes" id="UP000563524">
    <property type="component" value="Unassembled WGS sequence"/>
</dbReference>
<dbReference type="SUPFAM" id="SSF110997">
    <property type="entry name" value="Sporulation related repeat"/>
    <property type="match status" value="1"/>
</dbReference>
<organism evidence="4 5">
    <name type="scientific">Parvularcula dongshanensis</name>
    <dbReference type="NCBI Taxonomy" id="1173995"/>
    <lineage>
        <taxon>Bacteria</taxon>
        <taxon>Pseudomonadati</taxon>
        <taxon>Pseudomonadota</taxon>
        <taxon>Alphaproteobacteria</taxon>
        <taxon>Parvularculales</taxon>
        <taxon>Parvularculaceae</taxon>
        <taxon>Parvularcula</taxon>
    </lineage>
</organism>
<dbReference type="InterPro" id="IPR007730">
    <property type="entry name" value="SPOR-like_dom"/>
</dbReference>
<name>A0A840I037_9PROT</name>
<feature type="region of interest" description="Disordered" evidence="1">
    <location>
        <begin position="91"/>
        <end position="180"/>
    </location>
</feature>
<keyword evidence="2" id="KW-0472">Membrane</keyword>
<sequence>MSVTADQFDDAYDDGEEGGLSGFYVLAIFLALLAVFAVVVYFAYQRGLANARLMDSDLPVVAANPAPVREDVPLTTETSRREVYDRLEGVTPTTVVADADPKRDPLEGYDQAPAATAPAEAKPEPAVRTAEATPAPVATAPATQKPAPAKVEPVKVAEAKPEPKPAAATPMPAKPAPAPAPAAAKGTHVVQVGAFGSDAEATRFFDTLSSKYGSFVSSKSPDIQVAEVKGTTYHRLRIGPFTSKSEAQSYCNDLKGRGQDCLVRGL</sequence>
<dbReference type="InterPro" id="IPR036680">
    <property type="entry name" value="SPOR-like_sf"/>
</dbReference>
<dbReference type="GO" id="GO:0032506">
    <property type="term" value="P:cytokinetic process"/>
    <property type="evidence" value="ECO:0007669"/>
    <property type="project" value="TreeGrafter"/>
</dbReference>
<feature type="domain" description="SPOR" evidence="3">
    <location>
        <begin position="182"/>
        <end position="266"/>
    </location>
</feature>
<keyword evidence="4" id="KW-0132">Cell division</keyword>
<keyword evidence="2" id="KW-1133">Transmembrane helix</keyword>
<dbReference type="Gene3D" id="3.30.70.1070">
    <property type="entry name" value="Sporulation related repeat"/>
    <property type="match status" value="1"/>
</dbReference>
<gene>
    <name evidence="4" type="ORF">GGQ59_000215</name>
</gene>
<dbReference type="PANTHER" id="PTHR38687">
    <property type="entry name" value="CELL DIVISION PROTEIN DEDD-RELATED"/>
    <property type="match status" value="1"/>
</dbReference>
<dbReference type="PROSITE" id="PS51724">
    <property type="entry name" value="SPOR"/>
    <property type="match status" value="1"/>
</dbReference>
<dbReference type="GO" id="GO:0032153">
    <property type="term" value="C:cell division site"/>
    <property type="evidence" value="ECO:0007669"/>
    <property type="project" value="TreeGrafter"/>
</dbReference>
<protein>
    <submittedName>
        <fullName evidence="4">Cell division septation protein DedD</fullName>
    </submittedName>
</protein>
<feature type="compositionally biased region" description="Low complexity" evidence="1">
    <location>
        <begin position="112"/>
        <end position="151"/>
    </location>
</feature>
<dbReference type="RefSeq" id="WP_183815036.1">
    <property type="nucleotide sequence ID" value="NZ_JACHOB010000001.1"/>
</dbReference>
<reference evidence="4 5" key="1">
    <citation type="submission" date="2020-08" db="EMBL/GenBank/DDBJ databases">
        <title>Genomic Encyclopedia of Type Strains, Phase IV (KMG-IV): sequencing the most valuable type-strain genomes for metagenomic binning, comparative biology and taxonomic classification.</title>
        <authorList>
            <person name="Goeker M."/>
        </authorList>
    </citation>
    <scope>NUCLEOTIDE SEQUENCE [LARGE SCALE GENOMIC DNA]</scope>
    <source>
        <strain evidence="4 5">DSM 102850</strain>
    </source>
</reference>
<evidence type="ECO:0000313" key="4">
    <source>
        <dbReference type="EMBL" id="MBB4657715.1"/>
    </source>
</evidence>
<dbReference type="AlphaFoldDB" id="A0A840I037"/>
<keyword evidence="4" id="KW-0131">Cell cycle</keyword>
<comment type="caution">
    <text evidence="4">The sequence shown here is derived from an EMBL/GenBank/DDBJ whole genome shotgun (WGS) entry which is preliminary data.</text>
</comment>
<dbReference type="Pfam" id="PF05036">
    <property type="entry name" value="SPOR"/>
    <property type="match status" value="1"/>
</dbReference>
<evidence type="ECO:0000256" key="2">
    <source>
        <dbReference type="SAM" id="Phobius"/>
    </source>
</evidence>
<feature type="compositionally biased region" description="Basic and acidic residues" evidence="1">
    <location>
        <begin position="152"/>
        <end position="163"/>
    </location>
</feature>
<keyword evidence="5" id="KW-1185">Reference proteome</keyword>
<dbReference type="PANTHER" id="PTHR38687:SF1">
    <property type="entry name" value="CELL DIVISION PROTEIN DEDD"/>
    <property type="match status" value="1"/>
</dbReference>
<accession>A0A840I037</accession>
<evidence type="ECO:0000313" key="5">
    <source>
        <dbReference type="Proteomes" id="UP000563524"/>
    </source>
</evidence>
<feature type="transmembrane region" description="Helical" evidence="2">
    <location>
        <begin position="23"/>
        <end position="44"/>
    </location>
</feature>
<dbReference type="GO" id="GO:0030428">
    <property type="term" value="C:cell septum"/>
    <property type="evidence" value="ECO:0007669"/>
    <property type="project" value="TreeGrafter"/>
</dbReference>
<evidence type="ECO:0000259" key="3">
    <source>
        <dbReference type="PROSITE" id="PS51724"/>
    </source>
</evidence>